<dbReference type="Pfam" id="PF07273">
    <property type="entry name" value="DUF1439"/>
    <property type="match status" value="1"/>
</dbReference>
<dbReference type="Proteomes" id="UP000071859">
    <property type="component" value="Unassembled WGS sequence"/>
</dbReference>
<organism evidence="2 3">
    <name type="scientific">Caballeronia calidae</name>
    <dbReference type="NCBI Taxonomy" id="1777139"/>
    <lineage>
        <taxon>Bacteria</taxon>
        <taxon>Pseudomonadati</taxon>
        <taxon>Pseudomonadota</taxon>
        <taxon>Betaproteobacteria</taxon>
        <taxon>Burkholderiales</taxon>
        <taxon>Burkholderiaceae</taxon>
        <taxon>Caballeronia</taxon>
    </lineage>
</organism>
<dbReference type="Gene3D" id="3.15.10.40">
    <property type="entry name" value="Uncharacterised protein PF07273, DUF1439"/>
    <property type="match status" value="1"/>
</dbReference>
<keyword evidence="1" id="KW-0732">Signal</keyword>
<evidence type="ECO:0008006" key="4">
    <source>
        <dbReference type="Google" id="ProtNLM"/>
    </source>
</evidence>
<comment type="caution">
    <text evidence="2">The sequence shown here is derived from an EMBL/GenBank/DDBJ whole genome shotgun (WGS) entry which is preliminary data.</text>
</comment>
<dbReference type="InterPro" id="IPR010835">
    <property type="entry name" value="DUF1439"/>
</dbReference>
<evidence type="ECO:0000313" key="2">
    <source>
        <dbReference type="EMBL" id="SAK48230.1"/>
    </source>
</evidence>
<feature type="chain" id="PRO_5007619787" description="Lipoprotein" evidence="1">
    <location>
        <begin position="32"/>
        <end position="197"/>
    </location>
</feature>
<name>A0A157ZRU9_9BURK</name>
<feature type="signal peptide" evidence="1">
    <location>
        <begin position="1"/>
        <end position="31"/>
    </location>
</feature>
<evidence type="ECO:0000313" key="3">
    <source>
        <dbReference type="Proteomes" id="UP000071859"/>
    </source>
</evidence>
<dbReference type="AlphaFoldDB" id="A0A157ZRU9"/>
<sequence length="197" mass="21319">MTEPVAPLRRRFVLAALLSLPALALASKAHAASNSIFPFIPDHYTFSTQQVQAAVARKFPLQRTASQIFDVVLSNPVVGMAPDRNRVTVRVDARLSTPFMPNPVIGAFTLSTQLGYDAPSRSVILVSPSVDDAQFSGDAAQYNQQIASVGAQLAAQLLDRYPIHAFKPEELQFAGVSYEPGTITVLTNGIRVQIVEK</sequence>
<dbReference type="RefSeq" id="WP_062602584.1">
    <property type="nucleotide sequence ID" value="NZ_FCOX02000003.1"/>
</dbReference>
<dbReference type="OrthoDB" id="8535650at2"/>
<evidence type="ECO:0000256" key="1">
    <source>
        <dbReference type="SAM" id="SignalP"/>
    </source>
</evidence>
<gene>
    <name evidence="2" type="ORF">AWB78_00860</name>
</gene>
<protein>
    <recommendedName>
        <fullName evidence="4">Lipoprotein</fullName>
    </recommendedName>
</protein>
<dbReference type="EMBL" id="FCOX02000003">
    <property type="protein sequence ID" value="SAK48230.1"/>
    <property type="molecule type" value="Genomic_DNA"/>
</dbReference>
<keyword evidence="3" id="KW-1185">Reference proteome</keyword>
<accession>A0A157ZRU9</accession>
<proteinExistence type="predicted"/>
<reference evidence="2" key="1">
    <citation type="submission" date="2016-01" db="EMBL/GenBank/DDBJ databases">
        <authorList>
            <person name="Peeters C."/>
        </authorList>
    </citation>
    <scope>NUCLEOTIDE SEQUENCE</scope>
    <source>
        <strain evidence="2">LMG 29321</strain>
    </source>
</reference>